<proteinExistence type="predicted"/>
<evidence type="ECO:0000313" key="3">
    <source>
        <dbReference type="EMBL" id="ACT57762.1"/>
    </source>
</evidence>
<dbReference type="STRING" id="582402.Hbal_0060"/>
<dbReference type="Gene3D" id="3.30.10.10">
    <property type="entry name" value="Trypsin Inhibitor V, subunit A"/>
    <property type="match status" value="1"/>
</dbReference>
<organism evidence="3 4">
    <name type="scientific">Hirschia baltica (strain ATCC 49814 / DSM 5838 / IFAM 1418)</name>
    <dbReference type="NCBI Taxonomy" id="582402"/>
    <lineage>
        <taxon>Bacteria</taxon>
        <taxon>Pseudomonadati</taxon>
        <taxon>Pseudomonadota</taxon>
        <taxon>Alphaproteobacteria</taxon>
        <taxon>Hyphomonadales</taxon>
        <taxon>Hyphomonadaceae</taxon>
        <taxon>Hirschia</taxon>
    </lineage>
</organism>
<keyword evidence="2" id="KW-0732">Signal</keyword>
<feature type="signal peptide" evidence="2">
    <location>
        <begin position="1"/>
        <end position="21"/>
    </location>
</feature>
<evidence type="ECO:0000256" key="2">
    <source>
        <dbReference type="SAM" id="SignalP"/>
    </source>
</evidence>
<dbReference type="HOGENOM" id="CLU_2058143_0_0_5"/>
<name>C6XKG4_HIRBI</name>
<feature type="region of interest" description="Disordered" evidence="1">
    <location>
        <begin position="25"/>
        <end position="59"/>
    </location>
</feature>
<dbReference type="AlphaFoldDB" id="C6XKG4"/>
<gene>
    <name evidence="3" type="ordered locus">Hbal_0060</name>
</gene>
<feature type="chain" id="PRO_5002972869" description="Peptidase inhibitor I78 family protein" evidence="2">
    <location>
        <begin position="22"/>
        <end position="119"/>
    </location>
</feature>
<protein>
    <recommendedName>
        <fullName evidence="5">Peptidase inhibitor I78 family protein</fullName>
    </recommendedName>
</protein>
<accession>C6XKG4</accession>
<dbReference type="OrthoDB" id="8724542at2"/>
<evidence type="ECO:0000313" key="4">
    <source>
        <dbReference type="Proteomes" id="UP000002745"/>
    </source>
</evidence>
<reference evidence="4" key="1">
    <citation type="journal article" date="2011" name="J. Bacteriol.">
        <title>Genome sequences of eight morphologically diverse alphaproteobacteria.</title>
        <authorList>
            <consortium name="US DOE Joint Genome Institute"/>
            <person name="Brown P.J."/>
            <person name="Kysela D.T."/>
            <person name="Buechlein A."/>
            <person name="Hemmerich C."/>
            <person name="Brun Y.V."/>
        </authorList>
    </citation>
    <scope>NUCLEOTIDE SEQUENCE [LARGE SCALE GENOMIC DNA]</scope>
    <source>
        <strain evidence="4">ATCC 49814 / DSM 5838 / IFAM 1418</strain>
    </source>
</reference>
<dbReference type="EMBL" id="CP001678">
    <property type="protein sequence ID" value="ACT57762.1"/>
    <property type="molecule type" value="Genomic_DNA"/>
</dbReference>
<sequence length="119" mass="12684">MRTLMKTLSGGMFALLISACATTLPSDSGETTNPEPVSSTPDEIPAQIDPTPEDQANKDTCGAAPLNMLIGKSIAAVQMLADQNIRIIGVDTMVTKDFRPDRINIKIDEVATITDIYCG</sequence>
<keyword evidence="4" id="KW-1185">Reference proteome</keyword>
<evidence type="ECO:0000256" key="1">
    <source>
        <dbReference type="SAM" id="MobiDB-lite"/>
    </source>
</evidence>
<feature type="compositionally biased region" description="Polar residues" evidence="1">
    <location>
        <begin position="25"/>
        <end position="41"/>
    </location>
</feature>
<dbReference type="PROSITE" id="PS51257">
    <property type="entry name" value="PROKAR_LIPOPROTEIN"/>
    <property type="match status" value="1"/>
</dbReference>
<dbReference type="Pfam" id="PF11720">
    <property type="entry name" value="Inhibitor_I78"/>
    <property type="match status" value="1"/>
</dbReference>
<dbReference type="InterPro" id="IPR021719">
    <property type="entry name" value="Prot_inh_I78"/>
</dbReference>
<dbReference type="RefSeq" id="WP_012777920.1">
    <property type="nucleotide sequence ID" value="NC_012982.1"/>
</dbReference>
<evidence type="ECO:0008006" key="5">
    <source>
        <dbReference type="Google" id="ProtNLM"/>
    </source>
</evidence>
<dbReference type="Proteomes" id="UP000002745">
    <property type="component" value="Chromosome"/>
</dbReference>
<dbReference type="KEGG" id="hba:Hbal_0060"/>